<dbReference type="GO" id="GO:0005509">
    <property type="term" value="F:calcium ion binding"/>
    <property type="evidence" value="ECO:0007669"/>
    <property type="project" value="InterPro"/>
</dbReference>
<dbReference type="Pfam" id="PF13499">
    <property type="entry name" value="EF-hand_7"/>
    <property type="match status" value="1"/>
</dbReference>
<dbReference type="OMA" id="MFQQAWI"/>
<organism evidence="4 9">
    <name type="scientific">Cafeteria roenbergensis</name>
    <name type="common">Marine flagellate</name>
    <dbReference type="NCBI Taxonomy" id="33653"/>
    <lineage>
        <taxon>Eukaryota</taxon>
        <taxon>Sar</taxon>
        <taxon>Stramenopiles</taxon>
        <taxon>Bigyra</taxon>
        <taxon>Opalozoa</taxon>
        <taxon>Bicosoecida</taxon>
        <taxon>Cafeteriaceae</taxon>
        <taxon>Cafeteria</taxon>
    </lineage>
</organism>
<dbReference type="CDD" id="cd00051">
    <property type="entry name" value="EFh"/>
    <property type="match status" value="1"/>
</dbReference>
<dbReference type="GO" id="GO:0019900">
    <property type="term" value="F:kinase binding"/>
    <property type="evidence" value="ECO:0007669"/>
    <property type="project" value="InterPro"/>
</dbReference>
<evidence type="ECO:0000313" key="7">
    <source>
        <dbReference type="EMBL" id="KAA0174094.1"/>
    </source>
</evidence>
<dbReference type="EMBL" id="VLTM01000091">
    <property type="protein sequence ID" value="KAA0154822.1"/>
    <property type="molecule type" value="Genomic_DNA"/>
</dbReference>
<dbReference type="InterPro" id="IPR002048">
    <property type="entry name" value="EF_hand_dom"/>
</dbReference>
<evidence type="ECO:0000313" key="4">
    <source>
        <dbReference type="EMBL" id="KAA0150892.1"/>
    </source>
</evidence>
<feature type="domain" description="EF-hand" evidence="3">
    <location>
        <begin position="110"/>
        <end position="145"/>
    </location>
</feature>
<dbReference type="SMART" id="SM00054">
    <property type="entry name" value="EFh"/>
    <property type="match status" value="3"/>
</dbReference>
<feature type="domain" description="EF-hand" evidence="3">
    <location>
        <begin position="154"/>
        <end position="189"/>
    </location>
</feature>
<dbReference type="InterPro" id="IPR045198">
    <property type="entry name" value="CNBL1-10"/>
</dbReference>
<dbReference type="EMBL" id="VLTN01000031">
    <property type="protein sequence ID" value="KAA0150892.1"/>
    <property type="molecule type" value="Genomic_DNA"/>
</dbReference>
<gene>
    <name evidence="7" type="ORF">FNF27_04480</name>
    <name evidence="6" type="ORF">FNF28_05321</name>
    <name evidence="4" type="ORF">FNF29_05006</name>
    <name evidence="5" type="ORF">FNF31_06241</name>
</gene>
<dbReference type="Proteomes" id="UP000324907">
    <property type="component" value="Unassembled WGS sequence"/>
</dbReference>
<evidence type="ECO:0000313" key="6">
    <source>
        <dbReference type="EMBL" id="KAA0160797.1"/>
    </source>
</evidence>
<dbReference type="Proteomes" id="UP000323011">
    <property type="component" value="Unassembled WGS sequence"/>
</dbReference>
<dbReference type="PANTHER" id="PTHR23056:SF110">
    <property type="entry name" value="CALMODULIN"/>
    <property type="match status" value="1"/>
</dbReference>
<evidence type="ECO:0000313" key="10">
    <source>
        <dbReference type="Proteomes" id="UP000324907"/>
    </source>
</evidence>
<keyword evidence="9" id="KW-1185">Reference proteome</keyword>
<keyword evidence="2" id="KW-0106">Calcium</keyword>
<protein>
    <recommendedName>
        <fullName evidence="3">EF-hand domain-containing protein</fullName>
    </recommendedName>
</protein>
<evidence type="ECO:0000313" key="8">
    <source>
        <dbReference type="Proteomes" id="UP000322899"/>
    </source>
</evidence>
<evidence type="ECO:0000313" key="11">
    <source>
        <dbReference type="Proteomes" id="UP000325113"/>
    </source>
</evidence>
<proteinExistence type="predicted"/>
<dbReference type="PROSITE" id="PS00018">
    <property type="entry name" value="EF_HAND_1"/>
    <property type="match status" value="2"/>
</dbReference>
<evidence type="ECO:0000259" key="3">
    <source>
        <dbReference type="PROSITE" id="PS50222"/>
    </source>
</evidence>
<dbReference type="Proteomes" id="UP000325113">
    <property type="component" value="Unassembled WGS sequence"/>
</dbReference>
<evidence type="ECO:0000256" key="2">
    <source>
        <dbReference type="ARBA" id="ARBA00022837"/>
    </source>
</evidence>
<evidence type="ECO:0000313" key="9">
    <source>
        <dbReference type="Proteomes" id="UP000323011"/>
    </source>
</evidence>
<dbReference type="EMBL" id="VLTO01000026">
    <property type="protein sequence ID" value="KAA0174094.1"/>
    <property type="molecule type" value="Genomic_DNA"/>
</dbReference>
<sequence>MGGTASLPAVPAKQLKTLLSVTHFSELHLKALHAHFQSLADSRHGGGGATDEASAQPHISKKGFLRALGAEEGSSLFIERVFTCMDGNRDGYLNFLEFVMGLDLLSPEATAGERLRLLFDVYDIDGDGLVSKTECRALLAAAFVEAGVTVPPTDLQKVVDKTFEAHDLDHDGNLSFAEFQTMADKRPGFLRPVTLHTKQIIDQHLAKADGTAAGGAAAASS</sequence>
<evidence type="ECO:0000313" key="5">
    <source>
        <dbReference type="EMBL" id="KAA0154822.1"/>
    </source>
</evidence>
<dbReference type="SUPFAM" id="SSF47473">
    <property type="entry name" value="EF-hand"/>
    <property type="match status" value="1"/>
</dbReference>
<dbReference type="GO" id="GO:0019722">
    <property type="term" value="P:calcium-mediated signaling"/>
    <property type="evidence" value="ECO:0007669"/>
    <property type="project" value="InterPro"/>
</dbReference>
<dbReference type="Proteomes" id="UP000322899">
    <property type="component" value="Unassembled WGS sequence"/>
</dbReference>
<dbReference type="Pfam" id="PF13202">
    <property type="entry name" value="EF-hand_5"/>
    <property type="match status" value="1"/>
</dbReference>
<dbReference type="InterPro" id="IPR011992">
    <property type="entry name" value="EF-hand-dom_pair"/>
</dbReference>
<dbReference type="PROSITE" id="PS50222">
    <property type="entry name" value="EF_HAND_2"/>
    <property type="match status" value="3"/>
</dbReference>
<dbReference type="Gene3D" id="1.10.238.10">
    <property type="entry name" value="EF-hand"/>
    <property type="match status" value="1"/>
</dbReference>
<dbReference type="OrthoDB" id="191686at2759"/>
<feature type="domain" description="EF-hand" evidence="3">
    <location>
        <begin position="73"/>
        <end position="108"/>
    </location>
</feature>
<accession>A0A5A8CD39</accession>
<dbReference type="PANTHER" id="PTHR23056">
    <property type="entry name" value="CALCINEURIN B"/>
    <property type="match status" value="1"/>
</dbReference>
<dbReference type="AlphaFoldDB" id="A0A5A8CD39"/>
<dbReference type="InterPro" id="IPR018247">
    <property type="entry name" value="EF_Hand_1_Ca_BS"/>
</dbReference>
<reference evidence="8 9" key="1">
    <citation type="submission" date="2019-07" db="EMBL/GenBank/DDBJ databases">
        <title>Genomes of Cafeteria roenbergensis.</title>
        <authorList>
            <person name="Fischer M.G."/>
            <person name="Hackl T."/>
            <person name="Roman M."/>
        </authorList>
    </citation>
    <scope>NUCLEOTIDE SEQUENCE [LARGE SCALE GENOMIC DNA]</scope>
    <source>
        <strain evidence="4 9">BVI</strain>
        <strain evidence="5 11">Cflag</strain>
        <strain evidence="7 8">E4-10P</strain>
        <strain evidence="6 10">RCC970-E3</strain>
    </source>
</reference>
<comment type="caution">
    <text evidence="4">The sequence shown here is derived from an EMBL/GenBank/DDBJ whole genome shotgun (WGS) entry which is preliminary data.</text>
</comment>
<name>A0A5A8CD39_CAFRO</name>
<dbReference type="EMBL" id="VLTL01000105">
    <property type="protein sequence ID" value="KAA0160797.1"/>
    <property type="molecule type" value="Genomic_DNA"/>
</dbReference>
<keyword evidence="1" id="KW-0677">Repeat</keyword>
<evidence type="ECO:0000256" key="1">
    <source>
        <dbReference type="ARBA" id="ARBA00022737"/>
    </source>
</evidence>